<keyword evidence="1" id="KW-1133">Transmembrane helix</keyword>
<dbReference type="Proteomes" id="UP000270487">
    <property type="component" value="Chromosome"/>
</dbReference>
<name>A0A3S5F388_SERFO</name>
<feature type="transmembrane region" description="Helical" evidence="1">
    <location>
        <begin position="86"/>
        <end position="109"/>
    </location>
</feature>
<keyword evidence="1" id="KW-0812">Transmembrane</keyword>
<keyword evidence="1" id="KW-0472">Membrane</keyword>
<proteinExistence type="predicted"/>
<dbReference type="AlphaFoldDB" id="A0A3S5F388"/>
<evidence type="ECO:0000256" key="1">
    <source>
        <dbReference type="SAM" id="Phobius"/>
    </source>
</evidence>
<accession>A0A3S5F388</accession>
<reference evidence="2 3" key="1">
    <citation type="submission" date="2018-12" db="EMBL/GenBank/DDBJ databases">
        <authorList>
            <consortium name="Pathogen Informatics"/>
        </authorList>
    </citation>
    <scope>NUCLEOTIDE SEQUENCE [LARGE SCALE GENOMIC DNA]</scope>
    <source>
        <strain evidence="2 3">NCTC13193</strain>
    </source>
</reference>
<evidence type="ECO:0000313" key="2">
    <source>
        <dbReference type="EMBL" id="VEI75404.1"/>
    </source>
</evidence>
<gene>
    <name evidence="2" type="primary">yjeO</name>
    <name evidence="2" type="ORF">NCTC13193_04954</name>
</gene>
<sequence>MDTFKSVLKLLSPLIFLYYLVCIFYIMIFSVIEYEWAIGEEGIENICDVILHFNIDDVSDVGIPFTAAIIFPLIIYSIYRVRQRRFIPVIVTSLLVIYWWWAFFGRFLYC</sequence>
<dbReference type="RefSeq" id="WP_141132952.1">
    <property type="nucleotide sequence ID" value="NZ_CAMKJC010000003.1"/>
</dbReference>
<dbReference type="Pfam" id="PF10840">
    <property type="entry name" value="DUF2645"/>
    <property type="match status" value="1"/>
</dbReference>
<dbReference type="EMBL" id="LR134492">
    <property type="protein sequence ID" value="VEI75404.1"/>
    <property type="molecule type" value="Genomic_DNA"/>
</dbReference>
<evidence type="ECO:0000313" key="3">
    <source>
        <dbReference type="Proteomes" id="UP000270487"/>
    </source>
</evidence>
<dbReference type="InterPro" id="IPR022553">
    <property type="entry name" value="DUF2645"/>
</dbReference>
<feature type="transmembrane region" description="Helical" evidence="1">
    <location>
        <begin position="7"/>
        <end position="32"/>
    </location>
</feature>
<feature type="transmembrane region" description="Helical" evidence="1">
    <location>
        <begin position="61"/>
        <end position="79"/>
    </location>
</feature>
<organism evidence="2 3">
    <name type="scientific">Serratia fonticola</name>
    <dbReference type="NCBI Taxonomy" id="47917"/>
    <lineage>
        <taxon>Bacteria</taxon>
        <taxon>Pseudomonadati</taxon>
        <taxon>Pseudomonadota</taxon>
        <taxon>Gammaproteobacteria</taxon>
        <taxon>Enterobacterales</taxon>
        <taxon>Yersiniaceae</taxon>
        <taxon>Serratia</taxon>
    </lineage>
</organism>
<protein>
    <submittedName>
        <fullName evidence="2">Inner membrane protein yjeO</fullName>
    </submittedName>
</protein>